<keyword evidence="6" id="KW-0863">Zinc-finger</keyword>
<evidence type="ECO:0000313" key="11">
    <source>
        <dbReference type="Proteomes" id="UP001201262"/>
    </source>
</evidence>
<dbReference type="PROSITE" id="PS51873">
    <property type="entry name" value="TRIAD"/>
    <property type="match status" value="1"/>
</dbReference>
<dbReference type="InterPro" id="IPR002867">
    <property type="entry name" value="IBR_dom"/>
</dbReference>
<keyword evidence="5" id="KW-0677">Repeat</keyword>
<dbReference type="SUPFAM" id="SSF57850">
    <property type="entry name" value="RING/U-box"/>
    <property type="match status" value="2"/>
</dbReference>
<accession>A0AAD4KM51</accession>
<proteinExistence type="predicted"/>
<dbReference type="GO" id="GO:0008270">
    <property type="term" value="F:zinc ion binding"/>
    <property type="evidence" value="ECO:0007669"/>
    <property type="project" value="UniProtKB-KW"/>
</dbReference>
<evidence type="ECO:0000256" key="5">
    <source>
        <dbReference type="ARBA" id="ARBA00022737"/>
    </source>
</evidence>
<evidence type="ECO:0000256" key="4">
    <source>
        <dbReference type="ARBA" id="ARBA00022723"/>
    </source>
</evidence>
<evidence type="ECO:0000256" key="2">
    <source>
        <dbReference type="ARBA" id="ARBA00012251"/>
    </source>
</evidence>
<protein>
    <recommendedName>
        <fullName evidence="2">RBR-type E3 ubiquitin transferase</fullName>
        <ecNumber evidence="2">2.3.2.31</ecNumber>
    </recommendedName>
</protein>
<dbReference type="GO" id="GO:0061630">
    <property type="term" value="F:ubiquitin protein ligase activity"/>
    <property type="evidence" value="ECO:0007669"/>
    <property type="project" value="UniProtKB-EC"/>
</dbReference>
<dbReference type="RefSeq" id="XP_046070816.1">
    <property type="nucleotide sequence ID" value="XM_046211536.1"/>
</dbReference>
<keyword evidence="11" id="KW-1185">Reference proteome</keyword>
<dbReference type="InterPro" id="IPR031127">
    <property type="entry name" value="E3_UB_ligase_RBR"/>
</dbReference>
<dbReference type="Pfam" id="PF01485">
    <property type="entry name" value="IBR"/>
    <property type="match status" value="2"/>
</dbReference>
<dbReference type="PANTHER" id="PTHR11685">
    <property type="entry name" value="RBR FAMILY RING FINGER AND IBR DOMAIN-CONTAINING"/>
    <property type="match status" value="1"/>
</dbReference>
<dbReference type="GeneID" id="70241823"/>
<name>A0AAD4KM51_9EURO</name>
<sequence>MEHDSNIEYALQLYLENLDELEHQQKGKQMAGKLTDLELAITFMQNDLLAAQVSIQDHVLAVSTSTAIATDQNILMSIRQEEIIAQRDHQLARGLDGDEHVNFDNVNESEQEFDNTDAISTVMGDLMERMTLASKEDDGGASSCSAQTHRAVIQCGSCLEDKEAFYRSSCGHEYCHDCTRQLFLGAIKDEELYPPRCCGRVIPPGITLRILAYHELRAFSERAIEYSSKDRVYCAEPTCSKFIPPFAVRDEHGTCPECQQRTHLPCRALAHPGVDCPLDNTLQNVLAMANTENWMRCFNCRTLVELQHGCNHITCRCGREFCYICGNVWRSCNCPLWHENRLVEMANEAVDEEVEPNADAGVRQGLFNRIVENLRRHEEVGCEHHRSSQWRWRNQGSLQCEVCDYVLPEYIFMCTNCRMRACNRCKRHRLR</sequence>
<dbReference type="EC" id="2.3.2.31" evidence="2"/>
<dbReference type="AlphaFoldDB" id="A0AAD4KM51"/>
<dbReference type="EMBL" id="JAJTJA010000008">
    <property type="protein sequence ID" value="KAH8695674.1"/>
    <property type="molecule type" value="Genomic_DNA"/>
</dbReference>
<dbReference type="InterPro" id="IPR044066">
    <property type="entry name" value="TRIAD_supradom"/>
</dbReference>
<feature type="domain" description="RING-type" evidence="9">
    <location>
        <begin position="151"/>
        <end position="344"/>
    </location>
</feature>
<keyword evidence="3" id="KW-0808">Transferase</keyword>
<dbReference type="CDD" id="cd22584">
    <property type="entry name" value="Rcat_RBR_unk"/>
    <property type="match status" value="1"/>
</dbReference>
<evidence type="ECO:0000256" key="7">
    <source>
        <dbReference type="ARBA" id="ARBA00022786"/>
    </source>
</evidence>
<comment type="catalytic activity">
    <reaction evidence="1">
        <text>[E2 ubiquitin-conjugating enzyme]-S-ubiquitinyl-L-cysteine + [acceptor protein]-L-lysine = [E2 ubiquitin-conjugating enzyme]-L-cysteine + [acceptor protein]-N(6)-ubiquitinyl-L-lysine.</text>
        <dbReference type="EC" id="2.3.2.31"/>
    </reaction>
</comment>
<evidence type="ECO:0000256" key="1">
    <source>
        <dbReference type="ARBA" id="ARBA00001798"/>
    </source>
</evidence>
<dbReference type="GO" id="GO:0016567">
    <property type="term" value="P:protein ubiquitination"/>
    <property type="evidence" value="ECO:0007669"/>
    <property type="project" value="InterPro"/>
</dbReference>
<keyword evidence="7" id="KW-0833">Ubl conjugation pathway</keyword>
<evidence type="ECO:0000256" key="6">
    <source>
        <dbReference type="ARBA" id="ARBA00022771"/>
    </source>
</evidence>
<comment type="caution">
    <text evidence="10">The sequence shown here is derived from an EMBL/GenBank/DDBJ whole genome shotgun (WGS) entry which is preliminary data.</text>
</comment>
<evidence type="ECO:0000256" key="8">
    <source>
        <dbReference type="ARBA" id="ARBA00022833"/>
    </source>
</evidence>
<dbReference type="Gene3D" id="1.20.120.1750">
    <property type="match status" value="1"/>
</dbReference>
<organism evidence="10 11">
    <name type="scientific">Talaromyces proteolyticus</name>
    <dbReference type="NCBI Taxonomy" id="1131652"/>
    <lineage>
        <taxon>Eukaryota</taxon>
        <taxon>Fungi</taxon>
        <taxon>Dikarya</taxon>
        <taxon>Ascomycota</taxon>
        <taxon>Pezizomycotina</taxon>
        <taxon>Eurotiomycetes</taxon>
        <taxon>Eurotiomycetidae</taxon>
        <taxon>Eurotiales</taxon>
        <taxon>Trichocomaceae</taxon>
        <taxon>Talaromyces</taxon>
        <taxon>Talaromyces sect. Bacilispori</taxon>
    </lineage>
</organism>
<keyword evidence="4" id="KW-0479">Metal-binding</keyword>
<evidence type="ECO:0000313" key="10">
    <source>
        <dbReference type="EMBL" id="KAH8695674.1"/>
    </source>
</evidence>
<reference evidence="10" key="1">
    <citation type="submission" date="2021-12" db="EMBL/GenBank/DDBJ databases">
        <title>Convergent genome expansion in fungi linked to evolution of root-endophyte symbiosis.</title>
        <authorList>
            <consortium name="DOE Joint Genome Institute"/>
            <person name="Ke Y.-H."/>
            <person name="Bonito G."/>
            <person name="Liao H.-L."/>
            <person name="Looney B."/>
            <person name="Rojas-Flechas A."/>
            <person name="Nash J."/>
            <person name="Hameed K."/>
            <person name="Schadt C."/>
            <person name="Martin F."/>
            <person name="Crous P.W."/>
            <person name="Miettinen O."/>
            <person name="Magnuson J.K."/>
            <person name="Labbe J."/>
            <person name="Jacobson D."/>
            <person name="Doktycz M.J."/>
            <person name="Veneault-Fourrey C."/>
            <person name="Kuo A."/>
            <person name="Mondo S."/>
            <person name="Calhoun S."/>
            <person name="Riley R."/>
            <person name="Ohm R."/>
            <person name="LaButti K."/>
            <person name="Andreopoulos B."/>
            <person name="Pangilinan J."/>
            <person name="Nolan M."/>
            <person name="Tritt A."/>
            <person name="Clum A."/>
            <person name="Lipzen A."/>
            <person name="Daum C."/>
            <person name="Barry K."/>
            <person name="Grigoriev I.V."/>
            <person name="Vilgalys R."/>
        </authorList>
    </citation>
    <scope>NUCLEOTIDE SEQUENCE</scope>
    <source>
        <strain evidence="10">PMI_201</strain>
    </source>
</reference>
<dbReference type="CDD" id="cd20335">
    <property type="entry name" value="BRcat_RBR"/>
    <property type="match status" value="1"/>
</dbReference>
<gene>
    <name evidence="10" type="ORF">BGW36DRAFT_299454</name>
</gene>
<dbReference type="Proteomes" id="UP001201262">
    <property type="component" value="Unassembled WGS sequence"/>
</dbReference>
<evidence type="ECO:0000256" key="3">
    <source>
        <dbReference type="ARBA" id="ARBA00022679"/>
    </source>
</evidence>
<evidence type="ECO:0000259" key="9">
    <source>
        <dbReference type="PROSITE" id="PS51873"/>
    </source>
</evidence>
<keyword evidence="8" id="KW-0862">Zinc</keyword>